<dbReference type="AlphaFoldDB" id="A0A1A9ZW04"/>
<feature type="transmembrane region" description="Helical" evidence="1">
    <location>
        <begin position="469"/>
        <end position="488"/>
    </location>
</feature>
<evidence type="ECO:0000313" key="3">
    <source>
        <dbReference type="Proteomes" id="UP000092445"/>
    </source>
</evidence>
<feature type="transmembrane region" description="Helical" evidence="1">
    <location>
        <begin position="437"/>
        <end position="463"/>
    </location>
</feature>
<proteinExistence type="predicted"/>
<reference evidence="3" key="1">
    <citation type="submission" date="2014-03" db="EMBL/GenBank/DDBJ databases">
        <authorList>
            <person name="Aksoy S."/>
            <person name="Warren W."/>
            <person name="Wilson R.K."/>
        </authorList>
    </citation>
    <scope>NUCLEOTIDE SEQUENCE [LARGE SCALE GENOMIC DNA]</scope>
    <source>
        <strain evidence="3">IAEA</strain>
    </source>
</reference>
<name>A0A1A9ZW04_GLOPL</name>
<accession>A0A1A9ZW04</accession>
<evidence type="ECO:0000256" key="1">
    <source>
        <dbReference type="SAM" id="Phobius"/>
    </source>
</evidence>
<reference evidence="2" key="2">
    <citation type="submission" date="2020-05" db="UniProtKB">
        <authorList>
            <consortium name="EnsemblMetazoa"/>
        </authorList>
    </citation>
    <scope>IDENTIFICATION</scope>
    <source>
        <strain evidence="2">IAEA</strain>
    </source>
</reference>
<protein>
    <submittedName>
        <fullName evidence="2">Uncharacterized protein</fullName>
    </submittedName>
</protein>
<keyword evidence="3" id="KW-1185">Reference proteome</keyword>
<feature type="transmembrane region" description="Helical" evidence="1">
    <location>
        <begin position="400"/>
        <end position="425"/>
    </location>
</feature>
<keyword evidence="1" id="KW-0472">Membrane</keyword>
<dbReference type="EnsemblMetazoa" id="GPAI026766-RA">
    <property type="protein sequence ID" value="GPAI026766-PA"/>
    <property type="gene ID" value="GPAI026766"/>
</dbReference>
<keyword evidence="1" id="KW-0812">Transmembrane</keyword>
<dbReference type="VEuPathDB" id="VectorBase:GPAI026766"/>
<evidence type="ECO:0000313" key="2">
    <source>
        <dbReference type="EnsemblMetazoa" id="GPAI026766-PA"/>
    </source>
</evidence>
<sequence length="498" mass="53209">MRKILKIAQLKNIYVENIPKVQQQQLHRIITLDLHDFQTWSSSLESSLVVLFSLHIALKIFREPSFLLISEFCNHFIIVDSLTRFGADKIYDFLTPLFKILTRLASSTPFISSSDANADIVRPTLFPFFLGTSPLPSYSGLLSLSSFISTSSSLSLSTSSSSPILAMAASSLSIACFSSNFSSVSISSARFIKSSDILRFSSPHSSSRSRNFSLSSTIRCSSCSLASCCCRIVPLEDLVSLTQNLPSGVYQMTACLRDKTLQSNMALFSAALLLAIKRPTMHSTFGVKLMFCGDPLLRSRLMLLLCPVDLEDLTAAQLLPLSYHTSGVMVGLPLNGSVDCVPVAGRLNFPELEASKVFVFENEVPSISSSTPKLLRAVGSADPVVGAVIPFVISPCAVDFITFVTAMVSVFDVVVGAVAVVRAVVSAVVLDKATATVVGNVHVVAADNVVVGVAVAIVVAVAFGSEGAALLSPVGLCSSSLLFCHSLLTKTITVEIKI</sequence>
<organism evidence="2 3">
    <name type="scientific">Glossina pallidipes</name>
    <name type="common">Tsetse fly</name>
    <dbReference type="NCBI Taxonomy" id="7398"/>
    <lineage>
        <taxon>Eukaryota</taxon>
        <taxon>Metazoa</taxon>
        <taxon>Ecdysozoa</taxon>
        <taxon>Arthropoda</taxon>
        <taxon>Hexapoda</taxon>
        <taxon>Insecta</taxon>
        <taxon>Pterygota</taxon>
        <taxon>Neoptera</taxon>
        <taxon>Endopterygota</taxon>
        <taxon>Diptera</taxon>
        <taxon>Brachycera</taxon>
        <taxon>Muscomorpha</taxon>
        <taxon>Hippoboscoidea</taxon>
        <taxon>Glossinidae</taxon>
        <taxon>Glossina</taxon>
    </lineage>
</organism>
<keyword evidence="1" id="KW-1133">Transmembrane helix</keyword>
<dbReference type="Proteomes" id="UP000092445">
    <property type="component" value="Unassembled WGS sequence"/>
</dbReference>